<protein>
    <recommendedName>
        <fullName evidence="3">MoaD/ThiS family protein</fullName>
    </recommendedName>
</protein>
<dbReference type="Proteomes" id="UP000675880">
    <property type="component" value="Unassembled WGS sequence"/>
</dbReference>
<organism evidence="1 2">
    <name type="scientific">Nitrospira defluvii</name>
    <dbReference type="NCBI Taxonomy" id="330214"/>
    <lineage>
        <taxon>Bacteria</taxon>
        <taxon>Pseudomonadati</taxon>
        <taxon>Nitrospirota</taxon>
        <taxon>Nitrospiria</taxon>
        <taxon>Nitrospirales</taxon>
        <taxon>Nitrospiraceae</taxon>
        <taxon>Nitrospira</taxon>
    </lineage>
</organism>
<sequence>MVKVLILGPTLLQRVTEPELDVEVDGPTAIKALIEGNADLMDALAPFVVRGELLVTVNRKVGSLDSLVKDGDVLKIAHQSRASYDGTTDIPT</sequence>
<keyword evidence="2" id="KW-1185">Reference proteome</keyword>
<evidence type="ECO:0000313" key="1">
    <source>
        <dbReference type="EMBL" id="CAE6768034.1"/>
    </source>
</evidence>
<dbReference type="RefSeq" id="WP_213043010.1">
    <property type="nucleotide sequence ID" value="NZ_CAJNBJ010000017.1"/>
</dbReference>
<dbReference type="EMBL" id="CAJNBJ010000017">
    <property type="protein sequence ID" value="CAE6768034.1"/>
    <property type="molecule type" value="Genomic_DNA"/>
</dbReference>
<gene>
    <name evidence="1" type="ORF">NSPZN2_40139</name>
</gene>
<proteinExistence type="predicted"/>
<reference evidence="1 2" key="1">
    <citation type="submission" date="2021-02" db="EMBL/GenBank/DDBJ databases">
        <authorList>
            <person name="Han P."/>
        </authorList>
    </citation>
    <scope>NUCLEOTIDE SEQUENCE [LARGE SCALE GENOMIC DNA]</scope>
    <source>
        <strain evidence="1">Candidatus Nitrospira sp. ZN2</strain>
    </source>
</reference>
<comment type="caution">
    <text evidence="1">The sequence shown here is derived from an EMBL/GenBank/DDBJ whole genome shotgun (WGS) entry which is preliminary data.</text>
</comment>
<evidence type="ECO:0000313" key="2">
    <source>
        <dbReference type="Proteomes" id="UP000675880"/>
    </source>
</evidence>
<name>A0ABN7LT49_9BACT</name>
<accession>A0ABN7LT49</accession>
<evidence type="ECO:0008006" key="3">
    <source>
        <dbReference type="Google" id="ProtNLM"/>
    </source>
</evidence>